<organism evidence="7 8">
    <name type="scientific">Alkalibacterium kapii</name>
    <dbReference type="NCBI Taxonomy" id="426704"/>
    <lineage>
        <taxon>Bacteria</taxon>
        <taxon>Bacillati</taxon>
        <taxon>Bacillota</taxon>
        <taxon>Bacilli</taxon>
        <taxon>Lactobacillales</taxon>
        <taxon>Carnobacteriaceae</taxon>
        <taxon>Alkalibacterium</taxon>
    </lineage>
</organism>
<dbReference type="SUPFAM" id="SSF56420">
    <property type="entry name" value="Peptide deformylase"/>
    <property type="match status" value="1"/>
</dbReference>
<keyword evidence="4 6" id="KW-0648">Protein biosynthesis</keyword>
<feature type="binding site" evidence="6">
    <location>
        <position position="157"/>
    </location>
    <ligand>
        <name>Fe cation</name>
        <dbReference type="ChEBI" id="CHEBI:24875"/>
    </ligand>
</feature>
<comment type="catalytic activity">
    <reaction evidence="6">
        <text>N-terminal N-formyl-L-methionyl-[peptide] + H2O = N-terminal L-methionyl-[peptide] + formate</text>
        <dbReference type="Rhea" id="RHEA:24420"/>
        <dbReference type="Rhea" id="RHEA-COMP:10639"/>
        <dbReference type="Rhea" id="RHEA-COMP:10640"/>
        <dbReference type="ChEBI" id="CHEBI:15377"/>
        <dbReference type="ChEBI" id="CHEBI:15740"/>
        <dbReference type="ChEBI" id="CHEBI:49298"/>
        <dbReference type="ChEBI" id="CHEBI:64731"/>
        <dbReference type="EC" id="3.5.1.88"/>
    </reaction>
</comment>
<dbReference type="PANTHER" id="PTHR10458">
    <property type="entry name" value="PEPTIDE DEFORMYLASE"/>
    <property type="match status" value="1"/>
</dbReference>
<evidence type="ECO:0000256" key="2">
    <source>
        <dbReference type="ARBA" id="ARBA00022723"/>
    </source>
</evidence>
<dbReference type="GO" id="GO:0046872">
    <property type="term" value="F:metal ion binding"/>
    <property type="evidence" value="ECO:0007669"/>
    <property type="project" value="UniProtKB-KW"/>
</dbReference>
<dbReference type="HAMAP" id="MF_00163">
    <property type="entry name" value="Pep_deformylase"/>
    <property type="match status" value="1"/>
</dbReference>
<dbReference type="Gene3D" id="3.90.45.10">
    <property type="entry name" value="Peptide deformylase"/>
    <property type="match status" value="1"/>
</dbReference>
<dbReference type="OrthoDB" id="9784988at2"/>
<comment type="similarity">
    <text evidence="1 6">Belongs to the polypeptide deformylase family.</text>
</comment>
<feature type="active site" evidence="6">
    <location>
        <position position="158"/>
    </location>
</feature>
<evidence type="ECO:0000256" key="5">
    <source>
        <dbReference type="ARBA" id="ARBA00023004"/>
    </source>
</evidence>
<comment type="function">
    <text evidence="6">Removes the formyl group from the N-terminal Met of newly synthesized proteins. Requires at least a dipeptide for an efficient rate of reaction. N-terminal L-methionine is a prerequisite for activity but the enzyme has broad specificity at other positions.</text>
</comment>
<sequence>MLTMTDVIREGHPTLRKVADPLILPLTDDEKKLAYDMLEFLKNSQDAETAEKYDLRPGVGIAAPQLNVSKRMIAVHVPSDLPDETEPQFSDILINPKIISHSVKQTCLSEGEGCLSVDREVEGYVPRNKRIRIEYVDTEGNRQSRRLKDFPAIVVQHEIDHLNGIMFFDRIDPDNPMALPKDLEVLGYEED</sequence>
<feature type="binding site" evidence="6">
    <location>
        <position position="114"/>
    </location>
    <ligand>
        <name>Fe cation</name>
        <dbReference type="ChEBI" id="CHEBI:24875"/>
    </ligand>
</feature>
<name>A0A511ATH9_9LACT</name>
<keyword evidence="2 6" id="KW-0479">Metal-binding</keyword>
<dbReference type="AlphaFoldDB" id="A0A511ATH9"/>
<dbReference type="EC" id="3.5.1.88" evidence="6"/>
<dbReference type="InterPro" id="IPR023635">
    <property type="entry name" value="Peptide_deformylase"/>
</dbReference>
<dbReference type="GO" id="GO:0006412">
    <property type="term" value="P:translation"/>
    <property type="evidence" value="ECO:0007669"/>
    <property type="project" value="UniProtKB-UniRule"/>
</dbReference>
<keyword evidence="8" id="KW-1185">Reference proteome</keyword>
<dbReference type="Proteomes" id="UP000321662">
    <property type="component" value="Unassembled WGS sequence"/>
</dbReference>
<dbReference type="RefSeq" id="WP_146924330.1">
    <property type="nucleotide sequence ID" value="NZ_BJUY01000012.1"/>
</dbReference>
<dbReference type="CDD" id="cd00487">
    <property type="entry name" value="Pep_deformylase"/>
    <property type="match status" value="1"/>
</dbReference>
<reference evidence="7 8" key="1">
    <citation type="submission" date="2019-07" db="EMBL/GenBank/DDBJ databases">
        <title>Whole genome shotgun sequence of Alkalibacterium kapii NBRC 103247.</title>
        <authorList>
            <person name="Hosoyama A."/>
            <person name="Uohara A."/>
            <person name="Ohji S."/>
            <person name="Ichikawa N."/>
        </authorList>
    </citation>
    <scope>NUCLEOTIDE SEQUENCE [LARGE SCALE GENOMIC DNA]</scope>
    <source>
        <strain evidence="7 8">NBRC 103247</strain>
    </source>
</reference>
<dbReference type="PRINTS" id="PR01576">
    <property type="entry name" value="PDEFORMYLASE"/>
</dbReference>
<feature type="binding site" evidence="6">
    <location>
        <position position="161"/>
    </location>
    <ligand>
        <name>Fe cation</name>
        <dbReference type="ChEBI" id="CHEBI:24875"/>
    </ligand>
</feature>
<dbReference type="FunFam" id="3.90.45.10:FF:000002">
    <property type="entry name" value="Peptide deformylase"/>
    <property type="match status" value="1"/>
</dbReference>
<protein>
    <recommendedName>
        <fullName evidence="6">Peptide deformylase</fullName>
        <shortName evidence="6">PDF</shortName>
        <ecNumber evidence="6">3.5.1.88</ecNumber>
    </recommendedName>
    <alternativeName>
        <fullName evidence="6">Polypeptide deformylase</fullName>
    </alternativeName>
</protein>
<evidence type="ECO:0000313" key="7">
    <source>
        <dbReference type="EMBL" id="GEK91504.1"/>
    </source>
</evidence>
<accession>A0A511ATH9</accession>
<evidence type="ECO:0000256" key="4">
    <source>
        <dbReference type="ARBA" id="ARBA00022917"/>
    </source>
</evidence>
<dbReference type="EMBL" id="BJUY01000012">
    <property type="protein sequence ID" value="GEK91504.1"/>
    <property type="molecule type" value="Genomic_DNA"/>
</dbReference>
<keyword evidence="3 6" id="KW-0378">Hydrolase</keyword>
<evidence type="ECO:0000256" key="6">
    <source>
        <dbReference type="HAMAP-Rule" id="MF_00163"/>
    </source>
</evidence>
<keyword evidence="5 6" id="KW-0408">Iron</keyword>
<comment type="cofactor">
    <cofactor evidence="6">
        <name>Fe(2+)</name>
        <dbReference type="ChEBI" id="CHEBI:29033"/>
    </cofactor>
    <text evidence="6">Binds 1 Fe(2+) ion.</text>
</comment>
<dbReference type="Pfam" id="PF01327">
    <property type="entry name" value="Pep_deformylase"/>
    <property type="match status" value="1"/>
</dbReference>
<dbReference type="PIRSF" id="PIRSF004749">
    <property type="entry name" value="Pep_def"/>
    <property type="match status" value="1"/>
</dbReference>
<dbReference type="PANTHER" id="PTHR10458:SF8">
    <property type="entry name" value="PEPTIDE DEFORMYLASE 2"/>
    <property type="match status" value="1"/>
</dbReference>
<dbReference type="GO" id="GO:0042586">
    <property type="term" value="F:peptide deformylase activity"/>
    <property type="evidence" value="ECO:0007669"/>
    <property type="project" value="UniProtKB-UniRule"/>
</dbReference>
<dbReference type="NCBIfam" id="TIGR00079">
    <property type="entry name" value="pept_deformyl"/>
    <property type="match status" value="1"/>
</dbReference>
<evidence type="ECO:0000256" key="3">
    <source>
        <dbReference type="ARBA" id="ARBA00022801"/>
    </source>
</evidence>
<gene>
    <name evidence="6 7" type="primary">def</name>
    <name evidence="7" type="ORF">AKA01nite_11260</name>
</gene>
<evidence type="ECO:0000313" key="8">
    <source>
        <dbReference type="Proteomes" id="UP000321662"/>
    </source>
</evidence>
<comment type="caution">
    <text evidence="7">The sequence shown here is derived from an EMBL/GenBank/DDBJ whole genome shotgun (WGS) entry which is preliminary data.</text>
</comment>
<proteinExistence type="inferred from homology"/>
<evidence type="ECO:0000256" key="1">
    <source>
        <dbReference type="ARBA" id="ARBA00010759"/>
    </source>
</evidence>
<dbReference type="InterPro" id="IPR036821">
    <property type="entry name" value="Peptide_deformylase_sf"/>
</dbReference>